<proteinExistence type="predicted"/>
<dbReference type="Proteomes" id="UP000785613">
    <property type="component" value="Unassembled WGS sequence"/>
</dbReference>
<evidence type="ECO:0000313" key="1">
    <source>
        <dbReference type="EMBL" id="NHZ34478.1"/>
    </source>
</evidence>
<gene>
    <name evidence="1" type="ORF">F0185_12890</name>
</gene>
<dbReference type="EMBL" id="VUYU01000007">
    <property type="protein sequence ID" value="NHZ34478.1"/>
    <property type="molecule type" value="Genomic_DNA"/>
</dbReference>
<accession>A0ABX0LIR7</accession>
<evidence type="ECO:0000313" key="2">
    <source>
        <dbReference type="Proteomes" id="UP000785613"/>
    </source>
</evidence>
<keyword evidence="2" id="KW-1185">Reference proteome</keyword>
<comment type="caution">
    <text evidence="1">The sequence shown here is derived from an EMBL/GenBank/DDBJ whole genome shotgun (WGS) entry which is preliminary data.</text>
</comment>
<reference evidence="1 2" key="1">
    <citation type="submission" date="2019-09" db="EMBL/GenBank/DDBJ databases">
        <title>Taxonomy of Antarctic Massilia spp.: description of Massilia rubra sp. nov., Massilia aquatica sp. nov., Massilia mucilaginosa sp. nov., Massilia frigida sp. nov. isolated from streams, lakes and regoliths.</title>
        <authorList>
            <person name="Holochova P."/>
            <person name="Sedlacek I."/>
            <person name="Kralova S."/>
            <person name="Maslanova I."/>
            <person name="Busse H.-J."/>
            <person name="Stankova E."/>
            <person name="Vrbovska V."/>
            <person name="Kovarovic V."/>
            <person name="Bartak M."/>
            <person name="Svec P."/>
            <person name="Pantucek R."/>
        </authorList>
    </citation>
    <scope>NUCLEOTIDE SEQUENCE [LARGE SCALE GENOMIC DNA]</scope>
    <source>
        <strain evidence="1 2">CCM 8692</strain>
    </source>
</reference>
<protein>
    <recommendedName>
        <fullName evidence="3">Phage tail protein</fullName>
    </recommendedName>
</protein>
<organism evidence="1 2">
    <name type="scientific">Massilia rubra</name>
    <dbReference type="NCBI Taxonomy" id="2607910"/>
    <lineage>
        <taxon>Bacteria</taxon>
        <taxon>Pseudomonadati</taxon>
        <taxon>Pseudomonadota</taxon>
        <taxon>Betaproteobacteria</taxon>
        <taxon>Burkholderiales</taxon>
        <taxon>Oxalobacteraceae</taxon>
        <taxon>Telluria group</taxon>
        <taxon>Massilia</taxon>
    </lineage>
</organism>
<name>A0ABX0LIR7_9BURK</name>
<evidence type="ECO:0008006" key="3">
    <source>
        <dbReference type="Google" id="ProtNLM"/>
    </source>
</evidence>
<sequence>MSQPCSVLVPVKVTGAMIVSTSVLENDYGAYLPNKAYALGERCISTVTHRIYESVSASPNSGHDPTLLINQFGAVPWWVDQGPTNLWAMFDGYVSTQCTVASPLSVTLRVGAFNAIAMFGLDADRVDITVLDSPGGKAVYTYSDDLEGSDPPDYYEWCFDRFKPQTDFVGTGLEAYNDAQVTITLSKVTGPVKCGLIALGDMRPLGLTEYGAKVTPQTFSYVDVDKFGRTTIELGANTTDMSLVAKLGISDAAAVYATLKELQAVPCVWIATDLVDYSPLRVFGLGTPTLSFDGPDLCTVNLEVKGFI</sequence>
<dbReference type="RefSeq" id="WP_167224997.1">
    <property type="nucleotide sequence ID" value="NZ_VUYU01000007.1"/>
</dbReference>